<reference evidence="3" key="1">
    <citation type="submission" date="2018-06" db="EMBL/GenBank/DDBJ databases">
        <title>Description of Blautia argi sp. nov., a new anaerobic isolated from dog feces.</title>
        <authorList>
            <person name="Chang Y.-H."/>
            <person name="Paek J."/>
            <person name="Shin Y."/>
        </authorList>
    </citation>
    <scope>NUCLEOTIDE SEQUENCE [LARGE SCALE GENOMIC DNA]</scope>
    <source>
        <strain evidence="3">KCTC 15426</strain>
    </source>
</reference>
<evidence type="ECO:0008006" key="4">
    <source>
        <dbReference type="Google" id="ProtNLM"/>
    </source>
</evidence>
<keyword evidence="1" id="KW-1133">Transmembrane helix</keyword>
<dbReference type="OrthoDB" id="9874670at2"/>
<dbReference type="KEGG" id="blau:DQQ01_07500"/>
<sequence length="142" mass="16729">MHMEGQENMQSQPGLNLDTEILQKNENISTSLCDRFGIHMYTLEFMEHEKRYQEKQQEKEDEIFSNVLNNPEKEMTDTAFKRVIQAETTAVIKAEYNENKATSNPYINIAYGILGAILAGTVLFLIERYRRKRNENYHNYQK</sequence>
<protein>
    <recommendedName>
        <fullName evidence="4">ESAT-6 secretion machinery protein EssA</fullName>
    </recommendedName>
</protein>
<proteinExistence type="predicted"/>
<evidence type="ECO:0000256" key="1">
    <source>
        <dbReference type="SAM" id="Phobius"/>
    </source>
</evidence>
<evidence type="ECO:0000313" key="3">
    <source>
        <dbReference type="Proteomes" id="UP000250003"/>
    </source>
</evidence>
<keyword evidence="3" id="KW-1185">Reference proteome</keyword>
<feature type="transmembrane region" description="Helical" evidence="1">
    <location>
        <begin position="106"/>
        <end position="126"/>
    </location>
</feature>
<dbReference type="Proteomes" id="UP000250003">
    <property type="component" value="Chromosome"/>
</dbReference>
<keyword evidence="1" id="KW-0812">Transmembrane</keyword>
<gene>
    <name evidence="2" type="ORF">DQQ01_07500</name>
</gene>
<name>A0A2Z4UB09_9FIRM</name>
<keyword evidence="1" id="KW-0472">Membrane</keyword>
<dbReference type="AlphaFoldDB" id="A0A2Z4UB09"/>
<dbReference type="EMBL" id="CP030280">
    <property type="protein sequence ID" value="AWY98009.1"/>
    <property type="molecule type" value="Genomic_DNA"/>
</dbReference>
<accession>A0A2Z4UB09</accession>
<evidence type="ECO:0000313" key="2">
    <source>
        <dbReference type="EMBL" id="AWY98009.1"/>
    </source>
</evidence>
<organism evidence="2 3">
    <name type="scientific">Blautia argi</name>
    <dbReference type="NCBI Taxonomy" id="1912897"/>
    <lineage>
        <taxon>Bacteria</taxon>
        <taxon>Bacillati</taxon>
        <taxon>Bacillota</taxon>
        <taxon>Clostridia</taxon>
        <taxon>Lachnospirales</taxon>
        <taxon>Lachnospiraceae</taxon>
        <taxon>Blautia</taxon>
    </lineage>
</organism>